<dbReference type="Pfam" id="PF13521">
    <property type="entry name" value="AAA_28"/>
    <property type="match status" value="1"/>
</dbReference>
<dbReference type="Gene3D" id="3.40.50.300">
    <property type="entry name" value="P-loop containing nucleotide triphosphate hydrolases"/>
    <property type="match status" value="1"/>
</dbReference>
<keyword evidence="2" id="KW-0067">ATP-binding</keyword>
<dbReference type="OrthoDB" id="9151999at2"/>
<evidence type="ECO:0000259" key="1">
    <source>
        <dbReference type="Pfam" id="PF13521"/>
    </source>
</evidence>
<dbReference type="AlphaFoldDB" id="A0A5C6RGL8"/>
<feature type="domain" description="NadR/Ttd14 AAA" evidence="1">
    <location>
        <begin position="3"/>
        <end position="157"/>
    </location>
</feature>
<protein>
    <submittedName>
        <fullName evidence="2">ATP-binding protein</fullName>
    </submittedName>
</protein>
<dbReference type="InterPro" id="IPR027417">
    <property type="entry name" value="P-loop_NTPase"/>
</dbReference>
<dbReference type="PANTHER" id="PTHR37512:SF1">
    <property type="entry name" value="NADR_TTD14 AAA DOMAIN-CONTAINING PROTEIN"/>
    <property type="match status" value="1"/>
</dbReference>
<dbReference type="RefSeq" id="WP_147169606.1">
    <property type="nucleotide sequence ID" value="NZ_VOOR01000089.1"/>
</dbReference>
<dbReference type="PANTHER" id="PTHR37512">
    <property type="entry name" value="TRIFUNCTIONAL NAD BIOSYNTHESIS/REGULATOR PROTEIN NADR"/>
    <property type="match status" value="1"/>
</dbReference>
<dbReference type="Proteomes" id="UP000321580">
    <property type="component" value="Unassembled WGS sequence"/>
</dbReference>
<evidence type="ECO:0000313" key="3">
    <source>
        <dbReference type="Proteomes" id="UP000321580"/>
    </source>
</evidence>
<reference evidence="2 3" key="1">
    <citation type="submission" date="2019-08" db="EMBL/GenBank/DDBJ databases">
        <title>Genome of Phaeodactylibacter luteus.</title>
        <authorList>
            <person name="Bowman J.P."/>
        </authorList>
    </citation>
    <scope>NUCLEOTIDE SEQUENCE [LARGE SCALE GENOMIC DNA]</scope>
    <source>
        <strain evidence="2 3">KCTC 42180</strain>
    </source>
</reference>
<sequence length="169" mass="19221">MRKVLITGPESTGKSSLAARMSEELGVPWVAEHARTYLRQLGRPYEEADLLHIAKGQVRAEEAAAQGCPPLLLCDTGMLVMKIWSEYKYGRCHPWILEQLHARPYDLWVLCGIDTPWEADPLREHPHARQTLYGLYQAELKALGVPFIELWGTLEERAARMQAVLEGMR</sequence>
<organism evidence="2 3">
    <name type="scientific">Phaeodactylibacter luteus</name>
    <dbReference type="NCBI Taxonomy" id="1564516"/>
    <lineage>
        <taxon>Bacteria</taxon>
        <taxon>Pseudomonadati</taxon>
        <taxon>Bacteroidota</taxon>
        <taxon>Saprospiria</taxon>
        <taxon>Saprospirales</taxon>
        <taxon>Haliscomenobacteraceae</taxon>
        <taxon>Phaeodactylibacter</taxon>
    </lineage>
</organism>
<keyword evidence="2" id="KW-0547">Nucleotide-binding</keyword>
<keyword evidence="3" id="KW-1185">Reference proteome</keyword>
<accession>A0A5C6RGL8</accession>
<dbReference type="GO" id="GO:0005524">
    <property type="term" value="F:ATP binding"/>
    <property type="evidence" value="ECO:0007669"/>
    <property type="project" value="UniProtKB-KW"/>
</dbReference>
<dbReference type="EMBL" id="VOOR01000089">
    <property type="protein sequence ID" value="TXB59731.1"/>
    <property type="molecule type" value="Genomic_DNA"/>
</dbReference>
<dbReference type="InterPro" id="IPR038727">
    <property type="entry name" value="NadR/Ttd14_AAA_dom"/>
</dbReference>
<dbReference type="SUPFAM" id="SSF52540">
    <property type="entry name" value="P-loop containing nucleoside triphosphate hydrolases"/>
    <property type="match status" value="1"/>
</dbReference>
<gene>
    <name evidence="2" type="ORF">FRY97_21070</name>
</gene>
<evidence type="ECO:0000313" key="2">
    <source>
        <dbReference type="EMBL" id="TXB59731.1"/>
    </source>
</evidence>
<dbReference type="InterPro" id="IPR052735">
    <property type="entry name" value="NAD_biosynth-regulator"/>
</dbReference>
<name>A0A5C6RGL8_9BACT</name>
<comment type="caution">
    <text evidence="2">The sequence shown here is derived from an EMBL/GenBank/DDBJ whole genome shotgun (WGS) entry which is preliminary data.</text>
</comment>
<proteinExistence type="predicted"/>